<feature type="domain" description="Serine/threonine specific protein phosphatases" evidence="5">
    <location>
        <begin position="126"/>
        <end position="131"/>
    </location>
</feature>
<dbReference type="EC" id="3.1.3.16" evidence="4"/>
<keyword evidence="1" id="KW-0479">Metal-binding</keyword>
<evidence type="ECO:0000259" key="5">
    <source>
        <dbReference type="PROSITE" id="PS00125"/>
    </source>
</evidence>
<comment type="similarity">
    <text evidence="4">Belongs to the PPP phosphatase family.</text>
</comment>
<dbReference type="SUPFAM" id="SSF56300">
    <property type="entry name" value="Metallo-dependent phosphatases"/>
    <property type="match status" value="1"/>
</dbReference>
<evidence type="ECO:0000313" key="7">
    <source>
        <dbReference type="Proteomes" id="UP000023152"/>
    </source>
</evidence>
<protein>
    <recommendedName>
        <fullName evidence="4">Serine/threonine-protein phosphatase</fullName>
        <ecNumber evidence="4">3.1.3.16</ecNumber>
    </recommendedName>
</protein>
<dbReference type="InterPro" id="IPR006186">
    <property type="entry name" value="Ser/Thr-sp_prot-phosphatase"/>
</dbReference>
<comment type="catalytic activity">
    <reaction evidence="4">
        <text>O-phospho-L-threonyl-[protein] + H2O = L-threonyl-[protein] + phosphate</text>
        <dbReference type="Rhea" id="RHEA:47004"/>
        <dbReference type="Rhea" id="RHEA-COMP:11060"/>
        <dbReference type="Rhea" id="RHEA-COMP:11605"/>
        <dbReference type="ChEBI" id="CHEBI:15377"/>
        <dbReference type="ChEBI" id="CHEBI:30013"/>
        <dbReference type="ChEBI" id="CHEBI:43474"/>
        <dbReference type="ChEBI" id="CHEBI:61977"/>
        <dbReference type="EC" id="3.1.3.16"/>
    </reaction>
</comment>
<dbReference type="SMART" id="SM00156">
    <property type="entry name" value="PP2Ac"/>
    <property type="match status" value="1"/>
</dbReference>
<dbReference type="OrthoDB" id="1930084at2759"/>
<sequence length="209" mass="23962">MAQGVEIDKSKTITTDDGNKDLDKQIEQLQKGKCIAESQAKVLCRKVIEVLMEESNVQRINPPVIVCGDIHGQFYDLLELFKVGGEIPNFNYLFMGDLVNRGYHSAETFLYLLALKLRYPDRITLIRGNHESRQITQVQGLYDECIKKFGNVNIWRYCTEVFDNLPLSALIGDRLFCVHGGLSPSVNTLDQIRVIDRKQEVVLFFFWSL</sequence>
<dbReference type="Pfam" id="PF00149">
    <property type="entry name" value="Metallophos"/>
    <property type="match status" value="1"/>
</dbReference>
<keyword evidence="3" id="KW-0464">Manganese</keyword>
<dbReference type="PRINTS" id="PR00114">
    <property type="entry name" value="STPHPHTASE"/>
</dbReference>
<dbReference type="Proteomes" id="UP000023152">
    <property type="component" value="Unassembled WGS sequence"/>
</dbReference>
<dbReference type="GO" id="GO:0046872">
    <property type="term" value="F:metal ion binding"/>
    <property type="evidence" value="ECO:0007669"/>
    <property type="project" value="UniProtKB-KW"/>
</dbReference>
<reference evidence="6 7" key="1">
    <citation type="journal article" date="2013" name="Curr. Biol.">
        <title>The Genome of the Foraminiferan Reticulomyxa filosa.</title>
        <authorList>
            <person name="Glockner G."/>
            <person name="Hulsmann N."/>
            <person name="Schleicher M."/>
            <person name="Noegel A.A."/>
            <person name="Eichinger L."/>
            <person name="Gallinger C."/>
            <person name="Pawlowski J."/>
            <person name="Sierra R."/>
            <person name="Euteneuer U."/>
            <person name="Pillet L."/>
            <person name="Moustafa A."/>
            <person name="Platzer M."/>
            <person name="Groth M."/>
            <person name="Szafranski K."/>
            <person name="Schliwa M."/>
        </authorList>
    </citation>
    <scope>NUCLEOTIDE SEQUENCE [LARGE SCALE GENOMIC DNA]</scope>
</reference>
<dbReference type="Gene3D" id="3.60.21.10">
    <property type="match status" value="1"/>
</dbReference>
<name>X6LZ88_RETFI</name>
<dbReference type="GO" id="GO:0004722">
    <property type="term" value="F:protein serine/threonine phosphatase activity"/>
    <property type="evidence" value="ECO:0007669"/>
    <property type="project" value="UniProtKB-EC"/>
</dbReference>
<dbReference type="AlphaFoldDB" id="X6LZ88"/>
<dbReference type="InterPro" id="IPR004843">
    <property type="entry name" value="Calcineurin-like_PHP"/>
</dbReference>
<evidence type="ECO:0000256" key="1">
    <source>
        <dbReference type="ARBA" id="ARBA00022723"/>
    </source>
</evidence>
<keyword evidence="7" id="KW-1185">Reference proteome</keyword>
<dbReference type="PANTHER" id="PTHR45619">
    <property type="entry name" value="SERINE/THREONINE-PROTEIN PHOSPHATASE PP2A-RELATED"/>
    <property type="match status" value="1"/>
</dbReference>
<evidence type="ECO:0000256" key="2">
    <source>
        <dbReference type="ARBA" id="ARBA00022801"/>
    </source>
</evidence>
<dbReference type="PROSITE" id="PS00125">
    <property type="entry name" value="SER_THR_PHOSPHATASE"/>
    <property type="match status" value="1"/>
</dbReference>
<proteinExistence type="inferred from homology"/>
<comment type="caution">
    <text evidence="6">The sequence shown here is derived from an EMBL/GenBank/DDBJ whole genome shotgun (WGS) entry which is preliminary data.</text>
</comment>
<dbReference type="InterPro" id="IPR029052">
    <property type="entry name" value="Metallo-depent_PP-like"/>
</dbReference>
<evidence type="ECO:0000256" key="3">
    <source>
        <dbReference type="ARBA" id="ARBA00023211"/>
    </source>
</evidence>
<evidence type="ECO:0000313" key="6">
    <source>
        <dbReference type="EMBL" id="ETO06909.1"/>
    </source>
</evidence>
<keyword evidence="2 4" id="KW-0378">Hydrolase</keyword>
<dbReference type="OMA" id="WAIFEDA"/>
<accession>X6LZ88</accession>
<evidence type="ECO:0000256" key="4">
    <source>
        <dbReference type="RuleBase" id="RU004273"/>
    </source>
</evidence>
<organism evidence="6 7">
    <name type="scientific">Reticulomyxa filosa</name>
    <dbReference type="NCBI Taxonomy" id="46433"/>
    <lineage>
        <taxon>Eukaryota</taxon>
        <taxon>Sar</taxon>
        <taxon>Rhizaria</taxon>
        <taxon>Retaria</taxon>
        <taxon>Foraminifera</taxon>
        <taxon>Monothalamids</taxon>
        <taxon>Reticulomyxidae</taxon>
        <taxon>Reticulomyxa</taxon>
    </lineage>
</organism>
<gene>
    <name evidence="6" type="ORF">RFI_30484</name>
</gene>
<dbReference type="InterPro" id="IPR047129">
    <property type="entry name" value="PPA2-like"/>
</dbReference>
<dbReference type="EMBL" id="ASPP01026691">
    <property type="protein sequence ID" value="ETO06909.1"/>
    <property type="molecule type" value="Genomic_DNA"/>
</dbReference>